<dbReference type="GO" id="GO:0043709">
    <property type="term" value="P:cell adhesion involved in single-species biofilm formation"/>
    <property type="evidence" value="ECO:0007669"/>
    <property type="project" value="TreeGrafter"/>
</dbReference>
<dbReference type="AlphaFoldDB" id="A0A6J4GZD0"/>
<organism evidence="2">
    <name type="scientific">uncultured Acidimicrobiales bacterium</name>
    <dbReference type="NCBI Taxonomy" id="310071"/>
    <lineage>
        <taxon>Bacteria</taxon>
        <taxon>Bacillati</taxon>
        <taxon>Actinomycetota</taxon>
        <taxon>Acidimicrobiia</taxon>
        <taxon>Acidimicrobiales</taxon>
        <taxon>environmental samples</taxon>
    </lineage>
</organism>
<dbReference type="SUPFAM" id="SSF55073">
    <property type="entry name" value="Nucleotide cyclase"/>
    <property type="match status" value="1"/>
</dbReference>
<dbReference type="Gene3D" id="3.30.70.270">
    <property type="match status" value="1"/>
</dbReference>
<dbReference type="InterPro" id="IPR043128">
    <property type="entry name" value="Rev_trsase/Diguanyl_cyclase"/>
</dbReference>
<name>A0A6J4GZD0_9ACTN</name>
<dbReference type="SMART" id="SM00267">
    <property type="entry name" value="GGDEF"/>
    <property type="match status" value="1"/>
</dbReference>
<dbReference type="PANTHER" id="PTHR45138:SF9">
    <property type="entry name" value="DIGUANYLATE CYCLASE DGCM-RELATED"/>
    <property type="match status" value="1"/>
</dbReference>
<dbReference type="InterPro" id="IPR000160">
    <property type="entry name" value="GGDEF_dom"/>
</dbReference>
<feature type="domain" description="GGDEF" evidence="1">
    <location>
        <begin position="182"/>
        <end position="300"/>
    </location>
</feature>
<protein>
    <recommendedName>
        <fullName evidence="1">GGDEF domain-containing protein</fullName>
    </recommendedName>
</protein>
<sequence length="300" mass="31464">MTTVRHNGRAMAPQRVVSSLTVTIDPDAGAVRDVSGRVTAGDHAAAEGMLGRLVTQLVAAEFGVAFVYAALEEVLASTEAGDAVLVVEEAGLGRQAFRAGRRPIVGSWARGVVQAGQLGLHTLPDGAACAAAGSVTDLCALALRLDVARHDSLHDPLTGLLNRRSFDVELTTACSQAERYGWPFGLVLIDVDGFKSVNDRLGHAAGDATLLAIGSELRRRLRLGDAAARIGGDEFALIVPEGDEDLLPSLAQRLEDAVQAAVPAAGVSVSLGLAMAPSEGTDSARLFLLADERLYRRKRR</sequence>
<dbReference type="GO" id="GO:0005886">
    <property type="term" value="C:plasma membrane"/>
    <property type="evidence" value="ECO:0007669"/>
    <property type="project" value="TreeGrafter"/>
</dbReference>
<accession>A0A6J4GZD0</accession>
<dbReference type="CDD" id="cd01949">
    <property type="entry name" value="GGDEF"/>
    <property type="match status" value="1"/>
</dbReference>
<reference evidence="2" key="1">
    <citation type="submission" date="2020-02" db="EMBL/GenBank/DDBJ databases">
        <authorList>
            <person name="Meier V. D."/>
        </authorList>
    </citation>
    <scope>NUCLEOTIDE SEQUENCE</scope>
    <source>
        <strain evidence="2">AVDCRST_MAG50</strain>
    </source>
</reference>
<dbReference type="GO" id="GO:1902201">
    <property type="term" value="P:negative regulation of bacterial-type flagellum-dependent cell motility"/>
    <property type="evidence" value="ECO:0007669"/>
    <property type="project" value="TreeGrafter"/>
</dbReference>
<evidence type="ECO:0000259" key="1">
    <source>
        <dbReference type="PROSITE" id="PS50887"/>
    </source>
</evidence>
<evidence type="ECO:0000313" key="2">
    <source>
        <dbReference type="EMBL" id="CAA9210121.1"/>
    </source>
</evidence>
<dbReference type="PROSITE" id="PS50887">
    <property type="entry name" value="GGDEF"/>
    <property type="match status" value="1"/>
</dbReference>
<dbReference type="NCBIfam" id="TIGR00254">
    <property type="entry name" value="GGDEF"/>
    <property type="match status" value="1"/>
</dbReference>
<dbReference type="Pfam" id="PF00990">
    <property type="entry name" value="GGDEF"/>
    <property type="match status" value="1"/>
</dbReference>
<proteinExistence type="predicted"/>
<dbReference type="EMBL" id="CADCTF010000001">
    <property type="protein sequence ID" value="CAA9210121.1"/>
    <property type="molecule type" value="Genomic_DNA"/>
</dbReference>
<dbReference type="InterPro" id="IPR050469">
    <property type="entry name" value="Diguanylate_Cyclase"/>
</dbReference>
<dbReference type="PANTHER" id="PTHR45138">
    <property type="entry name" value="REGULATORY COMPONENTS OF SENSORY TRANSDUCTION SYSTEM"/>
    <property type="match status" value="1"/>
</dbReference>
<dbReference type="InterPro" id="IPR029787">
    <property type="entry name" value="Nucleotide_cyclase"/>
</dbReference>
<gene>
    <name evidence="2" type="ORF">AVDCRST_MAG50-992</name>
</gene>
<dbReference type="GO" id="GO:0052621">
    <property type="term" value="F:diguanylate cyclase activity"/>
    <property type="evidence" value="ECO:0007669"/>
    <property type="project" value="TreeGrafter"/>
</dbReference>